<feature type="binding site" evidence="11">
    <location>
        <position position="79"/>
    </location>
    <ligand>
        <name>S-adenosyl-L-methionine</name>
        <dbReference type="ChEBI" id="CHEBI:59789"/>
    </ligand>
</feature>
<keyword evidence="9" id="KW-0539">Nucleus</keyword>
<dbReference type="EMBL" id="BDIP01002185">
    <property type="protein sequence ID" value="GIQ85879.1"/>
    <property type="molecule type" value="Genomic_DNA"/>
</dbReference>
<keyword evidence="3" id="KW-0489">Methyltransferase</keyword>
<organism evidence="14 15">
    <name type="scientific">Kipferlia bialata</name>
    <dbReference type="NCBI Taxonomy" id="797122"/>
    <lineage>
        <taxon>Eukaryota</taxon>
        <taxon>Metamonada</taxon>
        <taxon>Carpediemonas-like organisms</taxon>
        <taxon>Kipferlia</taxon>
    </lineage>
</organism>
<feature type="region of interest" description="Disordered" evidence="12">
    <location>
        <begin position="1"/>
        <end position="31"/>
    </location>
</feature>
<feature type="binding site" evidence="11">
    <location>
        <position position="204"/>
    </location>
    <ligand>
        <name>S-adenosyl-L-methionine</name>
        <dbReference type="ChEBI" id="CHEBI:59789"/>
    </ligand>
</feature>
<dbReference type="GO" id="GO:0005634">
    <property type="term" value="C:nucleus"/>
    <property type="evidence" value="ECO:0007669"/>
    <property type="project" value="UniProtKB-SubCell"/>
</dbReference>
<dbReference type="PROSITE" id="PS51562">
    <property type="entry name" value="RNA_CAP0_MT"/>
    <property type="match status" value="1"/>
</dbReference>
<evidence type="ECO:0000256" key="12">
    <source>
        <dbReference type="SAM" id="MobiDB-lite"/>
    </source>
</evidence>
<sequence length="298" mass="32752">MHNGERGTPGTPSGVSRRTDPNVPPADPTATAAESLGHFYSQDAKDISRHYSGHQTAASSTERAQSAIFMLREFNNWVKAVLISHFGVSNNAALDLCGGKFGDLSKYMGLGASYVAVVDIALLSLREGILRFNQTLVKLGSQAACLLEEAGREVTDEAILSRISEQAPVVDFIWGDCFMHNLRDHFKQQGTSFPFVSCQFAMHYAFETEQRARCFFQNVGSLLQPNHHFVATIPNKRVILDRLSATNWTYSPEDPTPPKVGNGAYHIRFDALSGPVDTLPEFGARYTFFLADAVDGDT</sequence>
<evidence type="ECO:0000256" key="7">
    <source>
        <dbReference type="ARBA" id="ARBA00022884"/>
    </source>
</evidence>
<feature type="binding site" evidence="11">
    <location>
        <position position="97"/>
    </location>
    <ligand>
        <name>S-adenosyl-L-methionine</name>
        <dbReference type="ChEBI" id="CHEBI:59789"/>
    </ligand>
</feature>
<keyword evidence="4" id="KW-0507">mRNA processing</keyword>
<proteinExistence type="predicted"/>
<dbReference type="Gene3D" id="3.40.50.150">
    <property type="entry name" value="Vaccinia Virus protein VP39"/>
    <property type="match status" value="1"/>
</dbReference>
<dbReference type="OrthoDB" id="10248867at2759"/>
<feature type="binding site" evidence="11">
    <location>
        <position position="176"/>
    </location>
    <ligand>
        <name>S-adenosyl-L-methionine</name>
        <dbReference type="ChEBI" id="CHEBI:59789"/>
    </ligand>
</feature>
<accession>A0A9K3D218</accession>
<evidence type="ECO:0000259" key="13">
    <source>
        <dbReference type="PROSITE" id="PS51562"/>
    </source>
</evidence>
<feature type="binding site" evidence="11">
    <location>
        <position position="119"/>
    </location>
    <ligand>
        <name>S-adenosyl-L-methionine</name>
        <dbReference type="ChEBI" id="CHEBI:59789"/>
    </ligand>
</feature>
<feature type="domain" description="MRNA cap 0 methyltransferase" evidence="13">
    <location>
        <begin position="66"/>
        <end position="298"/>
    </location>
</feature>
<keyword evidence="15" id="KW-1185">Reference proteome</keyword>
<feature type="binding site" evidence="11">
    <location>
        <position position="199"/>
    </location>
    <ligand>
        <name>S-adenosyl-L-methionine</name>
        <dbReference type="ChEBI" id="CHEBI:59789"/>
    </ligand>
</feature>
<dbReference type="InterPro" id="IPR029063">
    <property type="entry name" value="SAM-dependent_MTases_sf"/>
</dbReference>
<dbReference type="PIRSF" id="PIRSF028762">
    <property type="entry name" value="ABD1"/>
    <property type="match status" value="1"/>
</dbReference>
<evidence type="ECO:0000256" key="8">
    <source>
        <dbReference type="ARBA" id="ARBA00023042"/>
    </source>
</evidence>
<keyword evidence="7" id="KW-0694">RNA-binding</keyword>
<comment type="catalytic activity">
    <reaction evidence="10">
        <text>a 5'-end (5'-triphosphoguanosine)-ribonucleoside in mRNA + S-adenosyl-L-methionine = a 5'-end (N(7)-methyl 5'-triphosphoguanosine)-ribonucleoside in mRNA + S-adenosyl-L-homocysteine</text>
        <dbReference type="Rhea" id="RHEA:67008"/>
        <dbReference type="Rhea" id="RHEA-COMP:17166"/>
        <dbReference type="Rhea" id="RHEA-COMP:17167"/>
        <dbReference type="ChEBI" id="CHEBI:57856"/>
        <dbReference type="ChEBI" id="CHEBI:59789"/>
        <dbReference type="ChEBI" id="CHEBI:156461"/>
        <dbReference type="ChEBI" id="CHEBI:167617"/>
        <dbReference type="EC" id="2.1.1.56"/>
    </reaction>
</comment>
<dbReference type="InterPro" id="IPR039753">
    <property type="entry name" value="RG7MT1"/>
</dbReference>
<dbReference type="Pfam" id="PF03291">
    <property type="entry name" value="mRNA_G-N7_MeTrfase"/>
    <property type="match status" value="1"/>
</dbReference>
<evidence type="ECO:0000256" key="11">
    <source>
        <dbReference type="PIRSR" id="PIRSR028762-1"/>
    </source>
</evidence>
<dbReference type="EC" id="2.1.1.56" evidence="2"/>
<dbReference type="Proteomes" id="UP000265618">
    <property type="component" value="Unassembled WGS sequence"/>
</dbReference>
<evidence type="ECO:0000313" key="14">
    <source>
        <dbReference type="EMBL" id="GIQ85879.1"/>
    </source>
</evidence>
<dbReference type="InterPro" id="IPR016899">
    <property type="entry name" value="mRNA_G-N7_MeTrfase_euk"/>
</dbReference>
<keyword evidence="6" id="KW-0949">S-adenosyl-L-methionine</keyword>
<evidence type="ECO:0000313" key="15">
    <source>
        <dbReference type="Proteomes" id="UP000265618"/>
    </source>
</evidence>
<comment type="caution">
    <text evidence="14">The sequence shown here is derived from an EMBL/GenBank/DDBJ whole genome shotgun (WGS) entry which is preliminary data.</text>
</comment>
<keyword evidence="5" id="KW-0808">Transferase</keyword>
<evidence type="ECO:0000256" key="4">
    <source>
        <dbReference type="ARBA" id="ARBA00022664"/>
    </source>
</evidence>
<evidence type="ECO:0000256" key="5">
    <source>
        <dbReference type="ARBA" id="ARBA00022679"/>
    </source>
</evidence>
<reference evidence="14 15" key="1">
    <citation type="journal article" date="2018" name="PLoS ONE">
        <title>The draft genome of Kipferlia bialata reveals reductive genome evolution in fornicate parasites.</title>
        <authorList>
            <person name="Tanifuji G."/>
            <person name="Takabayashi S."/>
            <person name="Kume K."/>
            <person name="Takagi M."/>
            <person name="Nakayama T."/>
            <person name="Kamikawa R."/>
            <person name="Inagaki Y."/>
            <person name="Hashimoto T."/>
        </authorList>
    </citation>
    <scope>NUCLEOTIDE SEQUENCE [LARGE SCALE GENOMIC DNA]</scope>
    <source>
        <strain evidence="14">NY0173</strain>
    </source>
</reference>
<name>A0A9K3D218_9EUKA</name>
<gene>
    <name evidence="14" type="ORF">KIPB_007623</name>
</gene>
<dbReference type="InterPro" id="IPR004971">
    <property type="entry name" value="mRNA_G-N7_MeTrfase_dom"/>
</dbReference>
<evidence type="ECO:0000256" key="3">
    <source>
        <dbReference type="ARBA" id="ARBA00022603"/>
    </source>
</evidence>
<keyword evidence="8" id="KW-0506">mRNA capping</keyword>
<evidence type="ECO:0000256" key="6">
    <source>
        <dbReference type="ARBA" id="ARBA00022691"/>
    </source>
</evidence>
<evidence type="ECO:0000256" key="2">
    <source>
        <dbReference type="ARBA" id="ARBA00011926"/>
    </source>
</evidence>
<evidence type="ECO:0000256" key="9">
    <source>
        <dbReference type="ARBA" id="ARBA00023242"/>
    </source>
</evidence>
<dbReference type="SUPFAM" id="SSF53335">
    <property type="entry name" value="S-adenosyl-L-methionine-dependent methyltransferases"/>
    <property type="match status" value="1"/>
</dbReference>
<evidence type="ECO:0000256" key="10">
    <source>
        <dbReference type="ARBA" id="ARBA00044712"/>
    </source>
</evidence>
<dbReference type="GO" id="GO:0003723">
    <property type="term" value="F:RNA binding"/>
    <property type="evidence" value="ECO:0007669"/>
    <property type="project" value="UniProtKB-KW"/>
</dbReference>
<dbReference type="PANTHER" id="PTHR12189:SF2">
    <property type="entry name" value="MRNA CAP GUANINE-N7 METHYLTRANSFERASE"/>
    <property type="match status" value="1"/>
</dbReference>
<dbReference type="AlphaFoldDB" id="A0A9K3D218"/>
<dbReference type="PANTHER" id="PTHR12189">
    <property type="entry name" value="MRNA GUANINE-7- METHYLTRANSFERASE"/>
    <property type="match status" value="1"/>
</dbReference>
<comment type="subcellular location">
    <subcellularLocation>
        <location evidence="1">Nucleus</location>
    </subcellularLocation>
</comment>
<evidence type="ECO:0000256" key="1">
    <source>
        <dbReference type="ARBA" id="ARBA00004123"/>
    </source>
</evidence>
<protein>
    <recommendedName>
        <fullName evidence="2">mRNA (guanine-N(7))-methyltransferase</fullName>
        <ecNumber evidence="2">2.1.1.56</ecNumber>
    </recommendedName>
</protein>
<dbReference type="GO" id="GO:0004482">
    <property type="term" value="F:mRNA 5'-cap (guanine-N7-)-methyltransferase activity"/>
    <property type="evidence" value="ECO:0007669"/>
    <property type="project" value="UniProtKB-EC"/>
</dbReference>